<feature type="non-terminal residue" evidence="1">
    <location>
        <position position="121"/>
    </location>
</feature>
<organism evidence="1 2">
    <name type="scientific">Cryomyces antarcticus</name>
    <dbReference type="NCBI Taxonomy" id="329879"/>
    <lineage>
        <taxon>Eukaryota</taxon>
        <taxon>Fungi</taxon>
        <taxon>Dikarya</taxon>
        <taxon>Ascomycota</taxon>
        <taxon>Pezizomycotina</taxon>
        <taxon>Dothideomycetes</taxon>
        <taxon>Dothideomycetes incertae sedis</taxon>
        <taxon>Cryomyces</taxon>
    </lineage>
</organism>
<accession>A0ABR0LX11</accession>
<comment type="caution">
    <text evidence="1">The sequence shown here is derived from an EMBL/GenBank/DDBJ whole genome shotgun (WGS) entry which is preliminary data.</text>
</comment>
<name>A0ABR0LX11_9PEZI</name>
<sequence>MEIINSSSNLGVNAIRDQLRRLPMYLDAAAGAAIGQLTVLLGLDLSSDEDAIAELVESIIQGWHIYSDGRKAIGPATNAFAQVLYDASEHNLTRRTELIERATRAFVDGVDRAFDDLYWPR</sequence>
<dbReference type="Proteomes" id="UP001357485">
    <property type="component" value="Unassembled WGS sequence"/>
</dbReference>
<dbReference type="EMBL" id="JAVRRA010008959">
    <property type="protein sequence ID" value="KAK5253833.1"/>
    <property type="molecule type" value="Genomic_DNA"/>
</dbReference>
<protein>
    <submittedName>
        <fullName evidence="1">Uncharacterized protein</fullName>
    </submittedName>
</protein>
<reference evidence="1 2" key="1">
    <citation type="submission" date="2023-08" db="EMBL/GenBank/DDBJ databases">
        <title>Black Yeasts Isolated from many extreme environments.</title>
        <authorList>
            <person name="Coleine C."/>
            <person name="Stajich J.E."/>
            <person name="Selbmann L."/>
        </authorList>
    </citation>
    <scope>NUCLEOTIDE SEQUENCE [LARGE SCALE GENOMIC DNA]</scope>
    <source>
        <strain evidence="1 2">CCFEE 536</strain>
    </source>
</reference>
<proteinExistence type="predicted"/>
<keyword evidence="2" id="KW-1185">Reference proteome</keyword>
<evidence type="ECO:0000313" key="1">
    <source>
        <dbReference type="EMBL" id="KAK5253833.1"/>
    </source>
</evidence>
<gene>
    <name evidence="1" type="ORF">LTR16_005023</name>
</gene>
<evidence type="ECO:0000313" key="2">
    <source>
        <dbReference type="Proteomes" id="UP001357485"/>
    </source>
</evidence>